<reference evidence="2 3" key="1">
    <citation type="submission" date="2019-12" db="EMBL/GenBank/DDBJ databases">
        <title>Chromosome-level assembly of the Caenorhabditis remanei genome.</title>
        <authorList>
            <person name="Teterina A.A."/>
            <person name="Willis J.H."/>
            <person name="Phillips P.C."/>
        </authorList>
    </citation>
    <scope>NUCLEOTIDE SEQUENCE [LARGE SCALE GENOMIC DNA]</scope>
    <source>
        <strain evidence="2 3">PX506</strain>
        <tissue evidence="2">Whole organism</tissue>
    </source>
</reference>
<keyword evidence="1" id="KW-0732">Signal</keyword>
<evidence type="ECO:0000313" key="2">
    <source>
        <dbReference type="EMBL" id="KAF1762860.1"/>
    </source>
</evidence>
<sequence length="69" mass="7615">MKIFDFLSILLVFVSVGVAVVSAEPDCSSIDCSAPNMDCPESVRDQKCGGSDIVEKSTTRGHRNYRRIY</sequence>
<proteinExistence type="predicted"/>
<gene>
    <name evidence="2" type="ORF">GCK72_011123</name>
</gene>
<dbReference type="EMBL" id="WUAV01000003">
    <property type="protein sequence ID" value="KAF1762860.1"/>
    <property type="molecule type" value="Genomic_DNA"/>
</dbReference>
<feature type="signal peptide" evidence="1">
    <location>
        <begin position="1"/>
        <end position="23"/>
    </location>
</feature>
<dbReference type="AlphaFoldDB" id="A0A6A5H4R7"/>
<dbReference type="GeneID" id="78775095"/>
<comment type="caution">
    <text evidence="2">The sequence shown here is derived from an EMBL/GenBank/DDBJ whole genome shotgun (WGS) entry which is preliminary data.</text>
</comment>
<evidence type="ECO:0000256" key="1">
    <source>
        <dbReference type="SAM" id="SignalP"/>
    </source>
</evidence>
<accession>A0A6A5H4R7</accession>
<dbReference type="RefSeq" id="XP_053587812.1">
    <property type="nucleotide sequence ID" value="XM_053728235.1"/>
</dbReference>
<evidence type="ECO:0000313" key="3">
    <source>
        <dbReference type="Proteomes" id="UP000483820"/>
    </source>
</evidence>
<organism evidence="2 3">
    <name type="scientific">Caenorhabditis remanei</name>
    <name type="common">Caenorhabditis vulgaris</name>
    <dbReference type="NCBI Taxonomy" id="31234"/>
    <lineage>
        <taxon>Eukaryota</taxon>
        <taxon>Metazoa</taxon>
        <taxon>Ecdysozoa</taxon>
        <taxon>Nematoda</taxon>
        <taxon>Chromadorea</taxon>
        <taxon>Rhabditida</taxon>
        <taxon>Rhabditina</taxon>
        <taxon>Rhabditomorpha</taxon>
        <taxon>Rhabditoidea</taxon>
        <taxon>Rhabditidae</taxon>
        <taxon>Peloderinae</taxon>
        <taxon>Caenorhabditis</taxon>
    </lineage>
</organism>
<dbReference type="CTD" id="78775095"/>
<dbReference type="KEGG" id="crq:GCK72_011123"/>
<dbReference type="Proteomes" id="UP000483820">
    <property type="component" value="Chromosome III"/>
</dbReference>
<protein>
    <submittedName>
        <fullName evidence="2">Uncharacterized protein</fullName>
    </submittedName>
</protein>
<name>A0A6A5H4R7_CAERE</name>
<feature type="chain" id="PRO_5025602160" evidence="1">
    <location>
        <begin position="24"/>
        <end position="69"/>
    </location>
</feature>